<dbReference type="EMBL" id="BK032798">
    <property type="protein sequence ID" value="DAF60878.1"/>
    <property type="molecule type" value="Genomic_DNA"/>
</dbReference>
<evidence type="ECO:0000313" key="1">
    <source>
        <dbReference type="EMBL" id="DAF60878.1"/>
    </source>
</evidence>
<protein>
    <submittedName>
        <fullName evidence="1">Uncharacterized protein</fullName>
    </submittedName>
</protein>
<organism evidence="1">
    <name type="scientific">Siphoviridae sp. ctVDC13</name>
    <dbReference type="NCBI Taxonomy" id="2827880"/>
    <lineage>
        <taxon>Viruses</taxon>
        <taxon>Duplodnaviria</taxon>
        <taxon>Heunggongvirae</taxon>
        <taxon>Uroviricota</taxon>
        <taxon>Caudoviricetes</taxon>
    </lineage>
</organism>
<sequence>MDLVYKRYSNPMELIDNMISFSNFSEFISELADNVSDEKLYDIWKSKVYDKSFADFKNEMMAKWKKNTGIETSETMTDEEMETTINDSYEILNNFNPNL</sequence>
<reference evidence="1" key="1">
    <citation type="journal article" date="2021" name="Proc. Natl. Acad. Sci. U.S.A.">
        <title>A Catalog of Tens of Thousands of Viruses from Human Metagenomes Reveals Hidden Associations with Chronic Diseases.</title>
        <authorList>
            <person name="Tisza M.J."/>
            <person name="Buck C.B."/>
        </authorList>
    </citation>
    <scope>NUCLEOTIDE SEQUENCE</scope>
    <source>
        <strain evidence="1">CtVDC13</strain>
    </source>
</reference>
<proteinExistence type="predicted"/>
<name>A0A8S5TC91_9CAUD</name>
<accession>A0A8S5TC91</accession>